<reference evidence="3" key="2">
    <citation type="journal article" date="2011" name="Proc. Natl. Acad. Sci. U.S.A.">
        <title>Obligate biotrophy features unraveled by the genomic analysis of rust fungi.</title>
        <authorList>
            <person name="Duplessis S."/>
            <person name="Cuomo C.A."/>
            <person name="Lin Y.-C."/>
            <person name="Aerts A."/>
            <person name="Tisserant E."/>
            <person name="Veneault-Fourrey C."/>
            <person name="Joly D.L."/>
            <person name="Hacquard S."/>
            <person name="Amselem J."/>
            <person name="Cantarel B.L."/>
            <person name="Chiu R."/>
            <person name="Coutinho P.M."/>
            <person name="Feau N."/>
            <person name="Field M."/>
            <person name="Frey P."/>
            <person name="Gelhaye E."/>
            <person name="Goldberg J."/>
            <person name="Grabherr M.G."/>
            <person name="Kodira C.D."/>
            <person name="Kohler A."/>
            <person name="Kuees U."/>
            <person name="Lindquist E.A."/>
            <person name="Lucas S.M."/>
            <person name="Mago R."/>
            <person name="Mauceli E."/>
            <person name="Morin E."/>
            <person name="Murat C."/>
            <person name="Pangilinan J.L."/>
            <person name="Park R."/>
            <person name="Pearson M."/>
            <person name="Quesneville H."/>
            <person name="Rouhier N."/>
            <person name="Sakthikumar S."/>
            <person name="Salamov A.A."/>
            <person name="Schmutz J."/>
            <person name="Selles B."/>
            <person name="Shapiro H."/>
            <person name="Tanguay P."/>
            <person name="Tuskan G.A."/>
            <person name="Henrissat B."/>
            <person name="Van de Peer Y."/>
            <person name="Rouze P."/>
            <person name="Ellis J.G."/>
            <person name="Dodds P.N."/>
            <person name="Schein J.E."/>
            <person name="Zhong S."/>
            <person name="Hamelin R.C."/>
            <person name="Grigoriev I.V."/>
            <person name="Szabo L.J."/>
            <person name="Martin F."/>
        </authorList>
    </citation>
    <scope>NUCLEOTIDE SEQUENCE [LARGE SCALE GENOMIC DNA]</scope>
    <source>
        <strain evidence="3">CRL 75-36-700-3 / race SCCL</strain>
    </source>
</reference>
<organism evidence="1 3">
    <name type="scientific">Puccinia graminis f. sp. tritici (strain CRL 75-36-700-3 / race SCCL)</name>
    <name type="common">Black stem rust fungus</name>
    <dbReference type="NCBI Taxonomy" id="418459"/>
    <lineage>
        <taxon>Eukaryota</taxon>
        <taxon>Fungi</taxon>
        <taxon>Dikarya</taxon>
        <taxon>Basidiomycota</taxon>
        <taxon>Pucciniomycotina</taxon>
        <taxon>Pucciniomycetes</taxon>
        <taxon>Pucciniales</taxon>
        <taxon>Pucciniaceae</taxon>
        <taxon>Puccinia</taxon>
    </lineage>
</organism>
<dbReference type="AlphaFoldDB" id="E3L9X8"/>
<dbReference type="HOGENOM" id="CLU_2293049_0_0_1"/>
<proteinExistence type="predicted"/>
<dbReference type="VEuPathDB" id="FungiDB:PGTG_19106"/>
<dbReference type="EMBL" id="DS178390">
    <property type="protein sequence ID" value="EFP93353.1"/>
    <property type="molecule type" value="Genomic_DNA"/>
</dbReference>
<name>E3L9X8_PUCGT</name>
<dbReference type="Proteomes" id="UP000008783">
    <property type="component" value="Unassembled WGS sequence"/>
</dbReference>
<reference key="1">
    <citation type="submission" date="2007-01" db="EMBL/GenBank/DDBJ databases">
        <title>The Genome Sequence of Puccinia graminis f. sp. tritici Strain CRL 75-36-700-3.</title>
        <authorList>
            <consortium name="The Broad Institute Genome Sequencing Platform"/>
            <person name="Birren B."/>
            <person name="Lander E."/>
            <person name="Galagan J."/>
            <person name="Nusbaum C."/>
            <person name="Devon K."/>
            <person name="Cuomo C."/>
            <person name="Jaffe D."/>
            <person name="Butler J."/>
            <person name="Alvarez P."/>
            <person name="Gnerre S."/>
            <person name="Grabherr M."/>
            <person name="Mauceli E."/>
            <person name="Brockman W."/>
            <person name="Young S."/>
            <person name="LaButti K."/>
            <person name="Sykes S."/>
            <person name="DeCaprio D."/>
            <person name="Crawford M."/>
            <person name="Koehrsen M."/>
            <person name="Engels R."/>
            <person name="Montgomery P."/>
            <person name="Pearson M."/>
            <person name="Howarth C."/>
            <person name="Larson L."/>
            <person name="White J."/>
            <person name="Zeng Q."/>
            <person name="Kodira C."/>
            <person name="Yandava C."/>
            <person name="Alvarado L."/>
            <person name="O'Leary S."/>
            <person name="Szabo L."/>
            <person name="Dean R."/>
            <person name="Schein J."/>
        </authorList>
    </citation>
    <scope>NUCLEOTIDE SEQUENCE</scope>
    <source>
        <strain evidence="2">CRL 75-36-700-3</strain>
    </source>
</reference>
<reference evidence="1" key="3">
    <citation type="submission" date="2012-02" db="EMBL/GenBank/DDBJ databases">
        <title>The Genome Sequence of Puccinia graminis f. sp. tritici Strain CRL 75-36-700-3.</title>
        <authorList>
            <consortium name="The Broad Institute Genome Sequencing Platform"/>
            <person name="Birren B."/>
            <person name="Lander E."/>
            <person name="Galagan J."/>
            <person name="Nusbaum C."/>
            <person name="Devon K."/>
            <person name="Cuomo C."/>
            <person name="Jaffe D."/>
            <person name="Butler J."/>
            <person name="Alvarez P."/>
            <person name="Gnerre S."/>
            <person name="Grabherr M."/>
            <person name="Mauceli E."/>
            <person name="Brockman W."/>
            <person name="Young S."/>
            <person name="LaButti K."/>
            <person name="Sykes S."/>
            <person name="DeCaprio D."/>
            <person name="Crawford M."/>
            <person name="Koehrsen M."/>
            <person name="Engels R."/>
            <person name="Montgomery P."/>
            <person name="Pearson M."/>
            <person name="Howarth C."/>
            <person name="Larson L."/>
            <person name="White J."/>
            <person name="Zeng Q."/>
            <person name="Kodira C."/>
            <person name="Yandava C."/>
            <person name="Alvarado L."/>
            <person name="O'Leary S."/>
            <person name="Szabo L."/>
            <person name="Dean R."/>
            <person name="Schein J."/>
        </authorList>
    </citation>
    <scope>NUCLEOTIDE SEQUENCE</scope>
    <source>
        <strain evidence="1">CRL 75-36-700-3</strain>
    </source>
</reference>
<dbReference type="GeneID" id="10543719"/>
<evidence type="ECO:0000313" key="1">
    <source>
        <dbReference type="EMBL" id="EFP93353.1"/>
    </source>
</evidence>
<accession>E3L9X8</accession>
<dbReference type="EMBL" id="DS178390">
    <property type="protein sequence ID" value="EFP93373.1"/>
    <property type="molecule type" value="Genomic_DNA"/>
</dbReference>
<dbReference type="RefSeq" id="XP_003337792.1">
    <property type="nucleotide sequence ID" value="XM_003337744.1"/>
</dbReference>
<dbReference type="InParanoid" id="E3L9X8"/>
<evidence type="ECO:0000313" key="3">
    <source>
        <dbReference type="Proteomes" id="UP000008783"/>
    </source>
</evidence>
<evidence type="ECO:0000313" key="2">
    <source>
        <dbReference type="EMBL" id="EFP93373.1"/>
    </source>
</evidence>
<keyword evidence="3" id="KW-1185">Reference proteome</keyword>
<dbReference type="VEuPathDB" id="FungiDB:PGTG_19086"/>
<dbReference type="KEGG" id="pgr:PGTG_19086"/>
<dbReference type="GeneID" id="10543699"/>
<dbReference type="RefSeq" id="XP_003337772.1">
    <property type="nucleotide sequence ID" value="XM_003337724.1"/>
</dbReference>
<protein>
    <submittedName>
        <fullName evidence="1">Uncharacterized protein</fullName>
    </submittedName>
</protein>
<sequence>MPSTANLSTNQHQQQESLAEELISLGHEIIAKLGESNLTQDHIHGVMEHLNYLVGGCYGKAGFSYNSYIRALVQILHQVFHRKIIELTVAITNKLDFQKVV</sequence>
<gene>
    <name evidence="1" type="ORF">PGTG_19086</name>
    <name evidence="2" type="ORF">PGTG_19106</name>
</gene>
<dbReference type="KEGG" id="pgr:PGTG_19106"/>